<evidence type="ECO:0000313" key="7">
    <source>
        <dbReference type="EnsemblProtists" id="EOD12116"/>
    </source>
</evidence>
<feature type="transmembrane region" description="Helical" evidence="6">
    <location>
        <begin position="147"/>
        <end position="171"/>
    </location>
</feature>
<feature type="transmembrane region" description="Helical" evidence="6">
    <location>
        <begin position="426"/>
        <end position="446"/>
    </location>
</feature>
<sequence>MSDAVLPSPGKGMRTTARSTDPVAEAFRLSGVHAFKAEGGAGMNGARGTALSKASRASIRASVNGWNAPGVGGGDEMEIEDRDKPALTFKAVASGVLMGTLNTFILIYYGLKTGVFPALNVIAGLGSFLVCKGLTKCLGGIFTRQENAVAQTAATACASLSALGFASGLLAMSEESYKVAGGAELEGNKLGPGNTVELTYGLCVAWCFAVGLFGFFLAFPMKSSMIIEQRLTYPSGTCVAVIIKSLHTAGGGAEAAANGMVGLKAFLGVYLMNMYLWFFDGIGNWPIFGLWLADYGWTIDFDLSQVAIGFLLGPATNWSILVGAIVAHGVVNPYLVTTRSGDCATWTGDEPCPYWFDDETVPSAYVGSYGFLVFCGLGIMLADGVWSIVEITFMLISSALSKDGTKADIDPETKALDELFQGDKSLPWWTSLVGYAVFGSSCVAIMHFAFHVIWYQTVVGILIIPIFAIAILQSVGMTDWNMCSAFGKLLMFGFGAWNRSSGEIIPSLALCMVTIGGCGAAADLMSDFKTGYLLGAYKRRTILHSAGIGIYGPIYRITLVINTIHKILDLCGCRETMPILTTLIPLPMASGIGFLIPASCSLEMCIGGTLALYWETFSPELGKMKNFIAAGFIAGGGVTGLTQVVIALSGGAPPMTVSFGAS</sequence>
<feature type="transmembrane region" description="Helical" evidence="6">
    <location>
        <begin position="87"/>
        <end position="109"/>
    </location>
</feature>
<accession>A0A0D3ILI1</accession>
<reference evidence="7" key="2">
    <citation type="submission" date="2024-10" db="UniProtKB">
        <authorList>
            <consortium name="EnsemblProtists"/>
        </authorList>
    </citation>
    <scope>IDENTIFICATION</scope>
</reference>
<feature type="transmembrane region" description="Helical" evidence="6">
    <location>
        <begin position="588"/>
        <end position="614"/>
    </location>
</feature>
<feature type="transmembrane region" description="Helical" evidence="6">
    <location>
        <begin position="115"/>
        <end position="135"/>
    </location>
</feature>
<comment type="subcellular location">
    <subcellularLocation>
        <location evidence="1">Membrane</location>
        <topology evidence="1">Multi-pass membrane protein</topology>
    </subcellularLocation>
</comment>
<dbReference type="AlphaFoldDB" id="A0A0D3ILI1"/>
<feature type="transmembrane region" description="Helical" evidence="6">
    <location>
        <begin position="626"/>
        <end position="648"/>
    </location>
</feature>
<evidence type="ECO:0000256" key="4">
    <source>
        <dbReference type="ARBA" id="ARBA00022989"/>
    </source>
</evidence>
<dbReference type="NCBIfam" id="TIGR00728">
    <property type="entry name" value="OPT_sfam"/>
    <property type="match status" value="1"/>
</dbReference>
<dbReference type="GO" id="GO:0016020">
    <property type="term" value="C:membrane"/>
    <property type="evidence" value="ECO:0007669"/>
    <property type="project" value="UniProtKB-SubCell"/>
</dbReference>
<dbReference type="eggNOG" id="ENOG502QQ2H">
    <property type="taxonomic scope" value="Eukaryota"/>
</dbReference>
<dbReference type="GeneID" id="17258237"/>
<dbReference type="GO" id="GO:0035673">
    <property type="term" value="F:oligopeptide transmembrane transporter activity"/>
    <property type="evidence" value="ECO:0007669"/>
    <property type="project" value="InterPro"/>
</dbReference>
<dbReference type="EnsemblProtists" id="EOD12116">
    <property type="protein sequence ID" value="EOD12116"/>
    <property type="gene ID" value="EMIHUDRAFT_213888"/>
</dbReference>
<dbReference type="PANTHER" id="PTHR31645">
    <property type="entry name" value="OLIGOPEPTIDE TRANSPORTER YGL114W-RELATED"/>
    <property type="match status" value="1"/>
</dbReference>
<dbReference type="Pfam" id="PF03169">
    <property type="entry name" value="OPT"/>
    <property type="match status" value="2"/>
</dbReference>
<dbReference type="Proteomes" id="UP000013827">
    <property type="component" value="Unassembled WGS sequence"/>
</dbReference>
<proteinExistence type="predicted"/>
<dbReference type="PANTHER" id="PTHR31645:SF0">
    <property type="entry name" value="OLIGOPEPTIDE TRANSPORTER YGL114W-RELATED"/>
    <property type="match status" value="1"/>
</dbReference>
<feature type="transmembrane region" description="Helical" evidence="6">
    <location>
        <begin position="504"/>
        <end position="525"/>
    </location>
</feature>
<dbReference type="KEGG" id="ehx:EMIHUDRAFT_213888"/>
<reference evidence="8" key="1">
    <citation type="journal article" date="2013" name="Nature">
        <title>Pan genome of the phytoplankton Emiliania underpins its global distribution.</title>
        <authorList>
            <person name="Read B.A."/>
            <person name="Kegel J."/>
            <person name="Klute M.J."/>
            <person name="Kuo A."/>
            <person name="Lefebvre S.C."/>
            <person name="Maumus F."/>
            <person name="Mayer C."/>
            <person name="Miller J."/>
            <person name="Monier A."/>
            <person name="Salamov A."/>
            <person name="Young J."/>
            <person name="Aguilar M."/>
            <person name="Claverie J.M."/>
            <person name="Frickenhaus S."/>
            <person name="Gonzalez K."/>
            <person name="Herman E.K."/>
            <person name="Lin Y.C."/>
            <person name="Napier J."/>
            <person name="Ogata H."/>
            <person name="Sarno A.F."/>
            <person name="Shmutz J."/>
            <person name="Schroeder D."/>
            <person name="de Vargas C."/>
            <person name="Verret F."/>
            <person name="von Dassow P."/>
            <person name="Valentin K."/>
            <person name="Van de Peer Y."/>
            <person name="Wheeler G."/>
            <person name="Dacks J.B."/>
            <person name="Delwiche C.F."/>
            <person name="Dyhrman S.T."/>
            <person name="Glockner G."/>
            <person name="John U."/>
            <person name="Richards T."/>
            <person name="Worden A.Z."/>
            <person name="Zhang X."/>
            <person name="Grigoriev I.V."/>
            <person name="Allen A.E."/>
            <person name="Bidle K."/>
            <person name="Borodovsky M."/>
            <person name="Bowler C."/>
            <person name="Brownlee C."/>
            <person name="Cock J.M."/>
            <person name="Elias M."/>
            <person name="Gladyshev V.N."/>
            <person name="Groth M."/>
            <person name="Guda C."/>
            <person name="Hadaegh A."/>
            <person name="Iglesias-Rodriguez M.D."/>
            <person name="Jenkins J."/>
            <person name="Jones B.M."/>
            <person name="Lawson T."/>
            <person name="Leese F."/>
            <person name="Lindquist E."/>
            <person name="Lobanov A."/>
            <person name="Lomsadze A."/>
            <person name="Malik S.B."/>
            <person name="Marsh M.E."/>
            <person name="Mackinder L."/>
            <person name="Mock T."/>
            <person name="Mueller-Roeber B."/>
            <person name="Pagarete A."/>
            <person name="Parker M."/>
            <person name="Probert I."/>
            <person name="Quesneville H."/>
            <person name="Raines C."/>
            <person name="Rensing S.A."/>
            <person name="Riano-Pachon D.M."/>
            <person name="Richier S."/>
            <person name="Rokitta S."/>
            <person name="Shiraiwa Y."/>
            <person name="Soanes D.M."/>
            <person name="van der Giezen M."/>
            <person name="Wahlund T.M."/>
            <person name="Williams B."/>
            <person name="Wilson W."/>
            <person name="Wolfe G."/>
            <person name="Wurch L.L."/>
        </authorList>
    </citation>
    <scope>NUCLEOTIDE SEQUENCE</scope>
</reference>
<evidence type="ECO:0000256" key="2">
    <source>
        <dbReference type="ARBA" id="ARBA00022448"/>
    </source>
</evidence>
<dbReference type="PaxDb" id="2903-EOD12116"/>
<evidence type="ECO:0000256" key="3">
    <source>
        <dbReference type="ARBA" id="ARBA00022692"/>
    </source>
</evidence>
<feature type="transmembrane region" description="Helical" evidence="6">
    <location>
        <begin position="546"/>
        <end position="568"/>
    </location>
</feature>
<feature type="transmembrane region" description="Helical" evidence="6">
    <location>
        <begin position="270"/>
        <end position="293"/>
    </location>
</feature>
<dbReference type="InterPro" id="IPR004813">
    <property type="entry name" value="OPT"/>
</dbReference>
<evidence type="ECO:0000256" key="1">
    <source>
        <dbReference type="ARBA" id="ARBA00004141"/>
    </source>
</evidence>
<keyword evidence="2" id="KW-0813">Transport</keyword>
<name>A0A0D3ILI1_EMIH1</name>
<dbReference type="OMA" id="GIGMYLP"/>
<dbReference type="InterPro" id="IPR045035">
    <property type="entry name" value="YSL-like"/>
</dbReference>
<keyword evidence="4 6" id="KW-1133">Transmembrane helix</keyword>
<evidence type="ECO:0000256" key="6">
    <source>
        <dbReference type="SAM" id="Phobius"/>
    </source>
</evidence>
<feature type="transmembrane region" description="Helical" evidence="6">
    <location>
        <begin position="305"/>
        <end position="331"/>
    </location>
</feature>
<feature type="transmembrane region" description="Helical" evidence="6">
    <location>
        <begin position="452"/>
        <end position="472"/>
    </location>
</feature>
<keyword evidence="3 6" id="KW-0812">Transmembrane</keyword>
<feature type="transmembrane region" description="Helical" evidence="6">
    <location>
        <begin position="369"/>
        <end position="396"/>
    </location>
</feature>
<dbReference type="HOGENOM" id="CLU_015477_2_0_1"/>
<evidence type="ECO:0000313" key="8">
    <source>
        <dbReference type="Proteomes" id="UP000013827"/>
    </source>
</evidence>
<protein>
    <recommendedName>
        <fullName evidence="9">Oligopeptide transporter</fullName>
    </recommendedName>
</protein>
<evidence type="ECO:0000256" key="5">
    <source>
        <dbReference type="ARBA" id="ARBA00023136"/>
    </source>
</evidence>
<organism evidence="7 8">
    <name type="scientific">Emiliania huxleyi (strain CCMP1516)</name>
    <dbReference type="NCBI Taxonomy" id="280463"/>
    <lineage>
        <taxon>Eukaryota</taxon>
        <taxon>Haptista</taxon>
        <taxon>Haptophyta</taxon>
        <taxon>Prymnesiophyceae</taxon>
        <taxon>Isochrysidales</taxon>
        <taxon>Noelaerhabdaceae</taxon>
        <taxon>Emiliania</taxon>
    </lineage>
</organism>
<keyword evidence="5 6" id="KW-0472">Membrane</keyword>
<keyword evidence="8" id="KW-1185">Reference proteome</keyword>
<feature type="transmembrane region" description="Helical" evidence="6">
    <location>
        <begin position="198"/>
        <end position="219"/>
    </location>
</feature>
<dbReference type="RefSeq" id="XP_005764545.1">
    <property type="nucleotide sequence ID" value="XM_005764488.1"/>
</dbReference>
<evidence type="ECO:0008006" key="9">
    <source>
        <dbReference type="Google" id="ProtNLM"/>
    </source>
</evidence>